<dbReference type="InterPro" id="IPR013527">
    <property type="entry name" value="YicC-like_N"/>
</dbReference>
<dbReference type="PANTHER" id="PTHR30636:SF3">
    <property type="entry name" value="UPF0701 PROTEIN YICC"/>
    <property type="match status" value="1"/>
</dbReference>
<evidence type="ECO:0000259" key="7">
    <source>
        <dbReference type="Pfam" id="PF08340"/>
    </source>
</evidence>
<evidence type="ECO:0008006" key="10">
    <source>
        <dbReference type="Google" id="ProtNLM"/>
    </source>
</evidence>
<dbReference type="Pfam" id="PF08340">
    <property type="entry name" value="YicC-like_C"/>
    <property type="match status" value="1"/>
</dbReference>
<keyword evidence="9" id="KW-1185">Reference proteome</keyword>
<evidence type="ECO:0000313" key="8">
    <source>
        <dbReference type="EMBL" id="PIL12411.1"/>
    </source>
</evidence>
<comment type="cofactor">
    <cofactor evidence="1">
        <name>a divalent metal cation</name>
        <dbReference type="ChEBI" id="CHEBI:60240"/>
    </cofactor>
</comment>
<comment type="caution">
    <text evidence="8">The sequence shown here is derived from an EMBL/GenBank/DDBJ whole genome shotgun (WGS) entry which is preliminary data.</text>
</comment>
<evidence type="ECO:0000256" key="3">
    <source>
        <dbReference type="ARBA" id="ARBA00022759"/>
    </source>
</evidence>
<gene>
    <name evidence="8" type="ORF">P775_28315</name>
</gene>
<evidence type="ECO:0000256" key="2">
    <source>
        <dbReference type="ARBA" id="ARBA00022722"/>
    </source>
</evidence>
<feature type="domain" description="Endoribonuclease YicC-like N-terminal" evidence="6">
    <location>
        <begin position="3"/>
        <end position="159"/>
    </location>
</feature>
<dbReference type="NCBIfam" id="TIGR00255">
    <property type="entry name" value="YicC/YloC family endoribonuclease"/>
    <property type="match status" value="1"/>
</dbReference>
<keyword evidence="2" id="KW-0540">Nuclease</keyword>
<name>A0A2G8QT90_9RHOB</name>
<dbReference type="AlphaFoldDB" id="A0A2G8QT90"/>
<dbReference type="GO" id="GO:0016787">
    <property type="term" value="F:hydrolase activity"/>
    <property type="evidence" value="ECO:0007669"/>
    <property type="project" value="UniProtKB-KW"/>
</dbReference>
<organism evidence="8 9">
    <name type="scientific">Puniceibacterium antarcticum</name>
    <dbReference type="NCBI Taxonomy" id="1206336"/>
    <lineage>
        <taxon>Bacteria</taxon>
        <taxon>Pseudomonadati</taxon>
        <taxon>Pseudomonadota</taxon>
        <taxon>Alphaproteobacteria</taxon>
        <taxon>Rhodobacterales</taxon>
        <taxon>Paracoccaceae</taxon>
        <taxon>Puniceibacterium</taxon>
    </lineage>
</organism>
<dbReference type="GO" id="GO:0004521">
    <property type="term" value="F:RNA endonuclease activity"/>
    <property type="evidence" value="ECO:0007669"/>
    <property type="project" value="InterPro"/>
</dbReference>
<dbReference type="OrthoDB" id="9771229at2"/>
<evidence type="ECO:0000313" key="9">
    <source>
        <dbReference type="Proteomes" id="UP000231259"/>
    </source>
</evidence>
<evidence type="ECO:0000256" key="4">
    <source>
        <dbReference type="ARBA" id="ARBA00022801"/>
    </source>
</evidence>
<keyword evidence="4" id="KW-0378">Hydrolase</keyword>
<feature type="domain" description="Endoribonuclease YicC-like C-terminal" evidence="7">
    <location>
        <begin position="178"/>
        <end position="296"/>
    </location>
</feature>
<dbReference type="InterPro" id="IPR005229">
    <property type="entry name" value="YicC/YloC-like"/>
</dbReference>
<dbReference type="InterPro" id="IPR013551">
    <property type="entry name" value="YicC-like_C"/>
</dbReference>
<sequence length="296" mass="31705">MRQSMTGFAGAAGGLGGLNWSWDMRGVNGKGLDLRIRVPDWIDGLEAGLKGIASKVLARGNVTISLRLQGTEEEGAVQLSEAHLALVLEAMTLIETQAMNKGLSLAPSTAAQIVGLRGILNSGATQGDSKALCAQLLSEFSHVLAEFTAMRGAEGDALQAILSAQVDEIEALTKVAAEQAEMRRDEQAARLRAALARVMDNTDGVDPQRVAQELALIAVKADVTEELDRLRAHVLAARDLLRQPGAIGRKLDFLMQEFNREANTLCSKAQSAALTRVGLDLKTVIEQMREQAQNVE</sequence>
<comment type="similarity">
    <text evidence="5">Belongs to the YicC/YloC family.</text>
</comment>
<keyword evidence="3" id="KW-0255">Endonuclease</keyword>
<evidence type="ECO:0000256" key="5">
    <source>
        <dbReference type="ARBA" id="ARBA00035648"/>
    </source>
</evidence>
<evidence type="ECO:0000256" key="1">
    <source>
        <dbReference type="ARBA" id="ARBA00001968"/>
    </source>
</evidence>
<evidence type="ECO:0000259" key="6">
    <source>
        <dbReference type="Pfam" id="PF03755"/>
    </source>
</evidence>
<proteinExistence type="inferred from homology"/>
<reference evidence="8 9" key="1">
    <citation type="submission" date="2013-09" db="EMBL/GenBank/DDBJ databases">
        <title>Genome sequencing of Phaeobacter antarcticus sp. nov. SM1211.</title>
        <authorList>
            <person name="Zhang X.-Y."/>
            <person name="Liu C."/>
            <person name="Chen X.-L."/>
            <person name="Xie B.-B."/>
            <person name="Qin Q.-L."/>
            <person name="Rong J.-C."/>
            <person name="Zhang Y.-Z."/>
        </authorList>
    </citation>
    <scope>NUCLEOTIDE SEQUENCE [LARGE SCALE GENOMIC DNA]</scope>
    <source>
        <strain evidence="8 9">SM1211</strain>
    </source>
</reference>
<accession>A0A2G8QT90</accession>
<dbReference type="EMBL" id="AWWI01000186">
    <property type="protein sequence ID" value="PIL12411.1"/>
    <property type="molecule type" value="Genomic_DNA"/>
</dbReference>
<dbReference type="Proteomes" id="UP000231259">
    <property type="component" value="Unassembled WGS sequence"/>
</dbReference>
<dbReference type="Pfam" id="PF03755">
    <property type="entry name" value="YicC-like_N"/>
    <property type="match status" value="1"/>
</dbReference>
<protein>
    <recommendedName>
        <fullName evidence="10">YicC family protein</fullName>
    </recommendedName>
</protein>
<dbReference type="PANTHER" id="PTHR30636">
    <property type="entry name" value="UPF0701 PROTEIN YICC"/>
    <property type="match status" value="1"/>
</dbReference>